<dbReference type="AlphaFoldDB" id="A0A7J7CTJ1"/>
<keyword evidence="3" id="KW-1185">Reference proteome</keyword>
<dbReference type="PANTHER" id="PTHR33564:SF8">
    <property type="entry name" value="TRANSMEMBRANE PROTEIN"/>
    <property type="match status" value="1"/>
</dbReference>
<sequence>MESMGVGFMAVFAVSGSVVLIARKFHKRLVSDFMKKIEFELSGSTRCNRKKKVKFAEDVMEPSSNNKEYRMRSYLMRPVRGGDDEIEEALVMEEEVVRKDGGNVNVKVHHTKPINWQILYKGKYKALKSYNI</sequence>
<dbReference type="InParanoid" id="A0A7J7CTJ1"/>
<dbReference type="EMBL" id="JAAARO010000013">
    <property type="protein sequence ID" value="KAF5737391.1"/>
    <property type="molecule type" value="Genomic_DNA"/>
</dbReference>
<feature type="transmembrane region" description="Helical" evidence="1">
    <location>
        <begin position="6"/>
        <end position="26"/>
    </location>
</feature>
<accession>A0A7J7CTJ1</accession>
<dbReference type="Proteomes" id="UP000593562">
    <property type="component" value="Unassembled WGS sequence"/>
</dbReference>
<proteinExistence type="predicted"/>
<evidence type="ECO:0000256" key="1">
    <source>
        <dbReference type="SAM" id="Phobius"/>
    </source>
</evidence>
<keyword evidence="1" id="KW-0812">Transmembrane</keyword>
<dbReference type="FunCoup" id="A0A7J7CTJ1">
    <property type="interactions" value="135"/>
</dbReference>
<evidence type="ECO:0000313" key="3">
    <source>
        <dbReference type="Proteomes" id="UP000593562"/>
    </source>
</evidence>
<evidence type="ECO:0008006" key="4">
    <source>
        <dbReference type="Google" id="ProtNLM"/>
    </source>
</evidence>
<keyword evidence="1" id="KW-0472">Membrane</keyword>
<reference evidence="2 3" key="1">
    <citation type="journal article" date="2020" name="Nat. Commun.">
        <title>Genome of Tripterygium wilfordii and identification of cytochrome P450 involved in triptolide biosynthesis.</title>
        <authorList>
            <person name="Tu L."/>
            <person name="Su P."/>
            <person name="Zhang Z."/>
            <person name="Gao L."/>
            <person name="Wang J."/>
            <person name="Hu T."/>
            <person name="Zhou J."/>
            <person name="Zhang Y."/>
            <person name="Zhao Y."/>
            <person name="Liu Y."/>
            <person name="Song Y."/>
            <person name="Tong Y."/>
            <person name="Lu Y."/>
            <person name="Yang J."/>
            <person name="Xu C."/>
            <person name="Jia M."/>
            <person name="Peters R.J."/>
            <person name="Huang L."/>
            <person name="Gao W."/>
        </authorList>
    </citation>
    <scope>NUCLEOTIDE SEQUENCE [LARGE SCALE GENOMIC DNA]</scope>
    <source>
        <strain evidence="3">cv. XIE 37</strain>
        <tissue evidence="2">Leaf</tissue>
    </source>
</reference>
<dbReference type="PANTHER" id="PTHR33564">
    <property type="entry name" value="TRANSMEMBRANE PROTEIN"/>
    <property type="match status" value="1"/>
</dbReference>
<evidence type="ECO:0000313" key="2">
    <source>
        <dbReference type="EMBL" id="KAF5737391.1"/>
    </source>
</evidence>
<name>A0A7J7CTJ1_TRIWF</name>
<gene>
    <name evidence="2" type="ORF">HS088_TW13G00271</name>
</gene>
<protein>
    <recommendedName>
        <fullName evidence="4">Transmembrane protein</fullName>
    </recommendedName>
</protein>
<organism evidence="2 3">
    <name type="scientific">Tripterygium wilfordii</name>
    <name type="common">Thunder God vine</name>
    <dbReference type="NCBI Taxonomy" id="458696"/>
    <lineage>
        <taxon>Eukaryota</taxon>
        <taxon>Viridiplantae</taxon>
        <taxon>Streptophyta</taxon>
        <taxon>Embryophyta</taxon>
        <taxon>Tracheophyta</taxon>
        <taxon>Spermatophyta</taxon>
        <taxon>Magnoliopsida</taxon>
        <taxon>eudicotyledons</taxon>
        <taxon>Gunneridae</taxon>
        <taxon>Pentapetalae</taxon>
        <taxon>rosids</taxon>
        <taxon>fabids</taxon>
        <taxon>Celastrales</taxon>
        <taxon>Celastraceae</taxon>
        <taxon>Tripterygium</taxon>
    </lineage>
</organism>
<comment type="caution">
    <text evidence="2">The sequence shown here is derived from an EMBL/GenBank/DDBJ whole genome shotgun (WGS) entry which is preliminary data.</text>
</comment>
<keyword evidence="1" id="KW-1133">Transmembrane helix</keyword>